<feature type="transmembrane region" description="Helical" evidence="6">
    <location>
        <begin position="715"/>
        <end position="734"/>
    </location>
</feature>
<dbReference type="EMBL" id="PDGH01000077">
    <property type="protein sequence ID" value="POB48438.1"/>
    <property type="molecule type" value="Genomic_DNA"/>
</dbReference>
<dbReference type="InterPro" id="IPR004869">
    <property type="entry name" value="MMPL_dom"/>
</dbReference>
<feature type="transmembrane region" description="Helical" evidence="6">
    <location>
        <begin position="254"/>
        <end position="273"/>
    </location>
</feature>
<dbReference type="GO" id="GO:0005886">
    <property type="term" value="C:plasma membrane"/>
    <property type="evidence" value="ECO:0007669"/>
    <property type="project" value="UniProtKB-SubCell"/>
</dbReference>
<dbReference type="InterPro" id="IPR050545">
    <property type="entry name" value="Mycobact_MmpL"/>
</dbReference>
<dbReference type="Proteomes" id="UP000237466">
    <property type="component" value="Unassembled WGS sequence"/>
</dbReference>
<feature type="transmembrane region" description="Helical" evidence="6">
    <location>
        <begin position="685"/>
        <end position="703"/>
    </location>
</feature>
<protein>
    <recommendedName>
        <fullName evidence="7">Membrane transport protein MMPL domain-containing protein</fullName>
    </recommendedName>
</protein>
<evidence type="ECO:0000313" key="9">
    <source>
        <dbReference type="Proteomes" id="UP000237466"/>
    </source>
</evidence>
<feature type="transmembrane region" description="Helical" evidence="6">
    <location>
        <begin position="280"/>
        <end position="300"/>
    </location>
</feature>
<evidence type="ECO:0000259" key="7">
    <source>
        <dbReference type="Pfam" id="PF03176"/>
    </source>
</evidence>
<evidence type="ECO:0000256" key="2">
    <source>
        <dbReference type="ARBA" id="ARBA00022475"/>
    </source>
</evidence>
<comment type="subcellular location">
    <subcellularLocation>
        <location evidence="1">Cell membrane</location>
        <topology evidence="1">Multi-pass membrane protein</topology>
    </subcellularLocation>
</comment>
<feature type="transmembrane region" description="Helical" evidence="6">
    <location>
        <begin position="306"/>
        <end position="324"/>
    </location>
</feature>
<comment type="caution">
    <text evidence="8">The sequence shown here is derived from an EMBL/GenBank/DDBJ whole genome shotgun (WGS) entry which is preliminary data.</text>
</comment>
<feature type="transmembrane region" description="Helical" evidence="6">
    <location>
        <begin position="661"/>
        <end position="679"/>
    </location>
</feature>
<evidence type="ECO:0000256" key="3">
    <source>
        <dbReference type="ARBA" id="ARBA00022692"/>
    </source>
</evidence>
<feature type="transmembrane region" description="Helical" evidence="6">
    <location>
        <begin position="345"/>
        <end position="369"/>
    </location>
</feature>
<keyword evidence="2" id="KW-1003">Cell membrane</keyword>
<keyword evidence="5 6" id="KW-0472">Membrane</keyword>
<evidence type="ECO:0000256" key="5">
    <source>
        <dbReference type="ARBA" id="ARBA00023136"/>
    </source>
</evidence>
<evidence type="ECO:0000256" key="1">
    <source>
        <dbReference type="ARBA" id="ARBA00004651"/>
    </source>
</evidence>
<dbReference type="PANTHER" id="PTHR33406">
    <property type="entry name" value="MEMBRANE PROTEIN MJ1562-RELATED"/>
    <property type="match status" value="1"/>
</dbReference>
<sequence>MRFKSPTLAVSWLMAVITAGLLLSYLWFAQATAPIETDILKLLPKNQQNPVAEQAFERIAETMGNKVIFILSGDEIDKVYQASDALTQQLTQSGYFAQVMGQIPQDTQQQWAKYYFEHRFQFLTEQQRERLNQQPQQQVQQVLQALYNPFAGVTGSELQNDPFLLFREYLNQLSSLSGQFKVKHNYLSLEKEGRLYVLISAELQDSPYSVAAQRSVSEILQWEAQIHQTFGTEIAHTGVLFYADFGTQSAKQEISTIGVVSLLGIVLLILLVFRSVTPLFLSLLSIGIGLLMALTITIAIFGKVHLFSLVFGASLIGVSIDYAFHYLTDRLAAGSRWNATAGLKHIFTAITFGLVTSLIGYLGLLIAPFPGLQQLALFSATGLIAAYLTVVAWYPWLAVKPSADRPLLGLPLYQRWLSAWRKPKLAIGLPVAIAAISVAALTQVHYDDDIRQLQALPASLKSQEAQIAQLTGLQSSQQMLVVTADNDSALMERLEQISKLLDGWQQQGVLAGYQSLSQYLSSESQQRADYQLVETLYQTQAAQLSRTLGLPATAELDQPFVPISLQDYLKAAVSEPVRFLALGKVDSKTAAAILLKDLQQPEVVMTFAQQHSDVSYLDKAQEISSLFNQYRVKVMELLVAAMAVIFALLCWRYGFRHSLTMMLPCVIACIAGLAVSVVTGSSLNLFSLLALVLVIGIGIDYTLFFAEQQGSHSTLLAVSLSAITTLLSFGLLALSATHAIHSFGLTVLSGIFVAWLLAPMAIPNQEKKP</sequence>
<organism evidence="8 9">
    <name type="scientific">Vibrio vulnificus</name>
    <dbReference type="NCBI Taxonomy" id="672"/>
    <lineage>
        <taxon>Bacteria</taxon>
        <taxon>Pseudomonadati</taxon>
        <taxon>Pseudomonadota</taxon>
        <taxon>Gammaproteobacteria</taxon>
        <taxon>Vibrionales</taxon>
        <taxon>Vibrionaceae</taxon>
        <taxon>Vibrio</taxon>
    </lineage>
</organism>
<gene>
    <name evidence="8" type="ORF">CRN52_09710</name>
</gene>
<dbReference type="SUPFAM" id="SSF82866">
    <property type="entry name" value="Multidrug efflux transporter AcrB transmembrane domain"/>
    <property type="match status" value="2"/>
</dbReference>
<dbReference type="Gene3D" id="1.20.1640.10">
    <property type="entry name" value="Multidrug efflux transporter AcrB transmembrane domain"/>
    <property type="match status" value="2"/>
</dbReference>
<evidence type="ECO:0000256" key="6">
    <source>
        <dbReference type="SAM" id="Phobius"/>
    </source>
</evidence>
<feature type="transmembrane region" description="Helical" evidence="6">
    <location>
        <begin position="375"/>
        <end position="397"/>
    </location>
</feature>
<feature type="transmembrane region" description="Helical" evidence="6">
    <location>
        <begin position="425"/>
        <end position="446"/>
    </location>
</feature>
<feature type="domain" description="Membrane transport protein MMPL" evidence="7">
    <location>
        <begin position="196"/>
        <end position="399"/>
    </location>
</feature>
<keyword evidence="4 6" id="KW-1133">Transmembrane helix</keyword>
<accession>A0A2S3R412</accession>
<evidence type="ECO:0000313" key="8">
    <source>
        <dbReference type="EMBL" id="POB48438.1"/>
    </source>
</evidence>
<dbReference type="Pfam" id="PF03176">
    <property type="entry name" value="MMPL"/>
    <property type="match status" value="1"/>
</dbReference>
<dbReference type="AlphaFoldDB" id="A0A2S3R412"/>
<name>A0A2S3R412_VIBVL</name>
<proteinExistence type="predicted"/>
<evidence type="ECO:0000256" key="4">
    <source>
        <dbReference type="ARBA" id="ARBA00022989"/>
    </source>
</evidence>
<feature type="transmembrane region" description="Helical" evidence="6">
    <location>
        <begin position="740"/>
        <end position="762"/>
    </location>
</feature>
<keyword evidence="3 6" id="KW-0812">Transmembrane</keyword>
<dbReference type="PANTHER" id="PTHR33406:SF13">
    <property type="entry name" value="MEMBRANE PROTEIN YDFJ"/>
    <property type="match status" value="1"/>
</dbReference>
<reference evidence="8 9" key="1">
    <citation type="journal article" date="2018" name="Front. Microbiol.">
        <title>Phylogeny of Vibrio vulnificus from the Analysis of the Core-Genome: Implications for Intra-Species Taxonomy.</title>
        <authorList>
            <person name="Roig F.J."/>
            <person name="Gonzalez-Candelas F."/>
            <person name="Sanjuan E."/>
            <person name="Fouz B."/>
            <person name="Feil E.J."/>
            <person name="Llorens C."/>
            <person name="Baker-Austin C."/>
            <person name="Oliver J.D."/>
            <person name="Danin-Poleg Y."/>
            <person name="Gibas C.J."/>
            <person name="Kashi Y."/>
            <person name="Gulig P.A."/>
            <person name="Morrison S.S."/>
            <person name="Amaro C."/>
        </authorList>
    </citation>
    <scope>NUCLEOTIDE SEQUENCE [LARGE SCALE GENOMIC DNA]</scope>
    <source>
        <strain evidence="8 9">CECT4608</strain>
    </source>
</reference>
<feature type="transmembrane region" description="Helical" evidence="6">
    <location>
        <begin position="634"/>
        <end position="654"/>
    </location>
</feature>